<dbReference type="OrthoDB" id="4509729at2759"/>
<keyword evidence="3" id="KW-1185">Reference proteome</keyword>
<proteinExistence type="predicted"/>
<dbReference type="EMBL" id="JAPEVB010000001">
    <property type="protein sequence ID" value="KAJ4396388.1"/>
    <property type="molecule type" value="Genomic_DNA"/>
</dbReference>
<evidence type="ECO:0000256" key="1">
    <source>
        <dbReference type="SAM" id="MobiDB-lite"/>
    </source>
</evidence>
<accession>A0A9W8Z243</accession>
<feature type="compositionally biased region" description="Low complexity" evidence="1">
    <location>
        <begin position="54"/>
        <end position="77"/>
    </location>
</feature>
<sequence length="181" mass="20436">MALSAEPLPGLGHAIERNNALPRHNHELTLRRYLLLQDEHESVRRHLDALSNDTSSTCTSITTTPSSPALSPTRASAFGHKRTDSALRRASMDAPRPRCHGRRSRMPPEMTTVDPTTLAEMLSEEARLFTINEGIKRSLTELLNCDTTRGDQALRQWIMTRLLEVEKELRSGRRRRSCPSD</sequence>
<name>A0A9W8Z243_9PEZI</name>
<comment type="caution">
    <text evidence="2">The sequence shown here is derived from an EMBL/GenBank/DDBJ whole genome shotgun (WGS) entry which is preliminary data.</text>
</comment>
<reference evidence="2" key="1">
    <citation type="submission" date="2022-10" db="EMBL/GenBank/DDBJ databases">
        <title>Tapping the CABI collections for fungal endophytes: first genome assemblies for Collariella, Neodidymelliopsis, Ascochyta clinopodiicola, Didymella pomorum, Didymosphaeria variabile, Neocosmospora piperis and Neocucurbitaria cava.</title>
        <authorList>
            <person name="Hill R."/>
        </authorList>
    </citation>
    <scope>NUCLEOTIDE SEQUENCE</scope>
    <source>
        <strain evidence="2">IMI 355082</strain>
    </source>
</reference>
<evidence type="ECO:0000313" key="2">
    <source>
        <dbReference type="EMBL" id="KAJ4396388.1"/>
    </source>
</evidence>
<evidence type="ECO:0000313" key="3">
    <source>
        <dbReference type="Proteomes" id="UP001140453"/>
    </source>
</evidence>
<protein>
    <submittedName>
        <fullName evidence="2">Uncharacterized protein</fullName>
    </submittedName>
</protein>
<feature type="region of interest" description="Disordered" evidence="1">
    <location>
        <begin position="53"/>
        <end position="111"/>
    </location>
</feature>
<organism evidence="2 3">
    <name type="scientific">Gnomoniopsis smithogilvyi</name>
    <dbReference type="NCBI Taxonomy" id="1191159"/>
    <lineage>
        <taxon>Eukaryota</taxon>
        <taxon>Fungi</taxon>
        <taxon>Dikarya</taxon>
        <taxon>Ascomycota</taxon>
        <taxon>Pezizomycotina</taxon>
        <taxon>Sordariomycetes</taxon>
        <taxon>Sordariomycetidae</taxon>
        <taxon>Diaporthales</taxon>
        <taxon>Gnomoniaceae</taxon>
        <taxon>Gnomoniopsis</taxon>
    </lineage>
</organism>
<gene>
    <name evidence="2" type="ORF">N0V93_000607</name>
</gene>
<dbReference type="AlphaFoldDB" id="A0A9W8Z243"/>
<dbReference type="Proteomes" id="UP001140453">
    <property type="component" value="Unassembled WGS sequence"/>
</dbReference>
<feature type="compositionally biased region" description="Basic and acidic residues" evidence="1">
    <location>
        <begin position="81"/>
        <end position="91"/>
    </location>
</feature>